<dbReference type="InterPro" id="IPR000600">
    <property type="entry name" value="ROK"/>
</dbReference>
<keyword evidence="2" id="KW-0808">Transferase</keyword>
<dbReference type="EMBL" id="CP000557">
    <property type="protein sequence ID" value="ABO68583.1"/>
    <property type="molecule type" value="Genomic_DNA"/>
</dbReference>
<dbReference type="GO" id="GO:0016301">
    <property type="term" value="F:kinase activity"/>
    <property type="evidence" value="ECO:0007669"/>
    <property type="project" value="UniProtKB-KW"/>
</dbReference>
<keyword evidence="2" id="KW-0418">Kinase</keyword>
<reference evidence="2 3" key="1">
    <citation type="journal article" date="2007" name="Proc. Natl. Acad. Sci. U.S.A.">
        <title>Genome and proteome of long-chain alkane degrading Geobacillus thermodenitrificans NG80-2 isolated from a deep-subsurface oil reservoir.</title>
        <authorList>
            <person name="Feng L."/>
            <person name="Wang W."/>
            <person name="Cheng J."/>
            <person name="Ren Y."/>
            <person name="Zhao G."/>
            <person name="Gao C."/>
            <person name="Tang Y."/>
            <person name="Liu X."/>
            <person name="Han W."/>
            <person name="Peng X."/>
            <person name="Liu R."/>
            <person name="Wang L."/>
        </authorList>
    </citation>
    <scope>NUCLEOTIDE SEQUENCE [LARGE SCALE GENOMIC DNA]</scope>
    <source>
        <strain evidence="2 3">NG80-2</strain>
    </source>
</reference>
<dbReference type="SUPFAM" id="SSF53067">
    <property type="entry name" value="Actin-like ATPase domain"/>
    <property type="match status" value="1"/>
</dbReference>
<dbReference type="PANTHER" id="PTHR18964:SF170">
    <property type="entry name" value="SUGAR KINASE"/>
    <property type="match status" value="1"/>
</dbReference>
<dbReference type="CDD" id="cd24152">
    <property type="entry name" value="ASKHA_NBD_ROK-like"/>
    <property type="match status" value="1"/>
</dbReference>
<evidence type="ECO:0000313" key="2">
    <source>
        <dbReference type="EMBL" id="ABO68583.1"/>
    </source>
</evidence>
<dbReference type="Gene3D" id="3.30.420.40">
    <property type="match status" value="2"/>
</dbReference>
<evidence type="ECO:0000256" key="1">
    <source>
        <dbReference type="ARBA" id="ARBA00006479"/>
    </source>
</evidence>
<dbReference type="HOGENOM" id="CLU_036604_0_2_9"/>
<organism evidence="2 3">
    <name type="scientific">Geobacillus thermodenitrificans (strain NG80-2)</name>
    <dbReference type="NCBI Taxonomy" id="420246"/>
    <lineage>
        <taxon>Bacteria</taxon>
        <taxon>Bacillati</taxon>
        <taxon>Bacillota</taxon>
        <taxon>Bacilli</taxon>
        <taxon>Bacillales</taxon>
        <taxon>Anoxybacillaceae</taxon>
        <taxon>Geobacillus</taxon>
    </lineage>
</organism>
<evidence type="ECO:0000313" key="3">
    <source>
        <dbReference type="Proteomes" id="UP000001578"/>
    </source>
</evidence>
<name>A4ITC9_GEOTN</name>
<accession>A4ITC9</accession>
<dbReference type="Proteomes" id="UP000001578">
    <property type="component" value="Chromosome"/>
</dbReference>
<proteinExistence type="inferred from homology"/>
<dbReference type="RefSeq" id="WP_011888347.1">
    <property type="nucleotide sequence ID" value="NC_009328.1"/>
</dbReference>
<protein>
    <submittedName>
        <fullName evidence="2">Sugar kinase</fullName>
    </submittedName>
</protein>
<sequence length="300" mass="32908">MNRKYIAFDIGGTFVKSGVIDGDGKMIDKTKEKTPNHLEELLALIEQRALEHEDVEGIAISTPGAVSPEGVIYGSSAIPYIHGPNMKELVQRRVKKPVFLENDANCAGLAEMWRGAGVGKKDVLVVVIGTGIGGAVFKNGHLHKGGHLHGGEFGYMLLTTDIKGDNDVWSRIASTKALVRTVARLKNIDENAIDGEEIFRLAKKGDEVCLQALDRFYHYLAVGIYNLQYIYDPEIILIGGGISANNELIPRINEKLEQILSVIHLAKMKPQIAPCHFRQDANLLGAVYGFIREYSNIGST</sequence>
<dbReference type="InterPro" id="IPR043129">
    <property type="entry name" value="ATPase_NBD"/>
</dbReference>
<dbReference type="KEGG" id="gtn:GTNG_3240"/>
<comment type="similarity">
    <text evidence="1">Belongs to the ROK (NagC/XylR) family.</text>
</comment>
<dbReference type="AlphaFoldDB" id="A4ITC9"/>
<dbReference type="Pfam" id="PF00480">
    <property type="entry name" value="ROK"/>
    <property type="match status" value="1"/>
</dbReference>
<dbReference type="PANTHER" id="PTHR18964">
    <property type="entry name" value="ROK (REPRESSOR, ORF, KINASE) FAMILY"/>
    <property type="match status" value="1"/>
</dbReference>
<gene>
    <name evidence="2" type="ordered locus">GTNG_3240</name>
</gene>
<dbReference type="eggNOG" id="COG1940">
    <property type="taxonomic scope" value="Bacteria"/>
</dbReference>